<feature type="active site" description="Proton acceptor" evidence="8">
    <location>
        <position position="241"/>
    </location>
</feature>
<comment type="catalytic activity">
    <reaction evidence="7 8">
        <text>(2S,6S)-2,6-diaminopimelate = meso-2,6-diaminopimelate</text>
        <dbReference type="Rhea" id="RHEA:15393"/>
        <dbReference type="ChEBI" id="CHEBI:57609"/>
        <dbReference type="ChEBI" id="CHEBI:57791"/>
        <dbReference type="EC" id="5.1.1.7"/>
    </reaction>
</comment>
<dbReference type="PROSITE" id="PS01326">
    <property type="entry name" value="DAP_EPIMERASE"/>
    <property type="match status" value="1"/>
</dbReference>
<dbReference type="EC" id="5.1.1.7" evidence="3 8"/>
<dbReference type="RefSeq" id="WP_200501141.1">
    <property type="nucleotide sequence ID" value="NZ_JAEDAJ010000001.1"/>
</dbReference>
<feature type="binding site" evidence="8">
    <location>
        <begin position="242"/>
        <end position="243"/>
    </location>
    <ligand>
        <name>substrate</name>
    </ligand>
</feature>
<evidence type="ECO:0000256" key="6">
    <source>
        <dbReference type="ARBA" id="ARBA00023235"/>
    </source>
</evidence>
<protein>
    <recommendedName>
        <fullName evidence="3 8">Diaminopimelate epimerase</fullName>
        <shortName evidence="8">DAP epimerase</shortName>
        <ecNumber evidence="3 8">5.1.1.7</ecNumber>
    </recommendedName>
    <alternativeName>
        <fullName evidence="8">PLP-independent amino acid racemase</fullName>
    </alternativeName>
</protein>
<dbReference type="GO" id="GO:0008837">
    <property type="term" value="F:diaminopimelate epimerase activity"/>
    <property type="evidence" value="ECO:0007669"/>
    <property type="project" value="UniProtKB-EC"/>
</dbReference>
<keyword evidence="5 8" id="KW-0457">Lysine biosynthesis</keyword>
<dbReference type="InterPro" id="IPR018510">
    <property type="entry name" value="DAP_epimerase_AS"/>
</dbReference>
<evidence type="ECO:0000256" key="9">
    <source>
        <dbReference type="PROSITE-ProRule" id="PRU10125"/>
    </source>
</evidence>
<keyword evidence="8" id="KW-0963">Cytoplasm</keyword>
<comment type="pathway">
    <text evidence="1 8">Amino-acid biosynthesis; L-lysine biosynthesis via DAP pathway; DL-2,6-diaminopimelate from LL-2,6-diaminopimelate: step 1/1.</text>
</comment>
<evidence type="ECO:0000256" key="3">
    <source>
        <dbReference type="ARBA" id="ARBA00013080"/>
    </source>
</evidence>
<dbReference type="NCBIfam" id="TIGR00652">
    <property type="entry name" value="DapF"/>
    <property type="match status" value="1"/>
</dbReference>
<dbReference type="PANTHER" id="PTHR31689">
    <property type="entry name" value="DIAMINOPIMELATE EPIMERASE, CHLOROPLASTIC"/>
    <property type="match status" value="1"/>
</dbReference>
<feature type="binding site" evidence="8">
    <location>
        <position position="89"/>
    </location>
    <ligand>
        <name>substrate</name>
    </ligand>
</feature>
<evidence type="ECO:0000313" key="10">
    <source>
        <dbReference type="EMBL" id="MBK0330538.1"/>
    </source>
</evidence>
<reference evidence="10 11" key="1">
    <citation type="submission" date="2020-12" db="EMBL/GenBank/DDBJ databases">
        <title>Brachybacterium sp. MASK1Z-5, whole genome shotgun sequence.</title>
        <authorList>
            <person name="Tuo L."/>
        </authorList>
    </citation>
    <scope>NUCLEOTIDE SEQUENCE [LARGE SCALE GENOMIC DNA]</scope>
    <source>
        <strain evidence="10 11">MASK1Z-5</strain>
    </source>
</reference>
<dbReference type="EMBL" id="JAEDAJ010000001">
    <property type="protein sequence ID" value="MBK0330538.1"/>
    <property type="molecule type" value="Genomic_DNA"/>
</dbReference>
<sequence>MPTHRDESSAVTASAPLALRFTKGHGTRNDFVVLDDPEGALALDASVVAALADRRGGIGGDGVIRVVRTRAAGIDAPADAPEWFMDYRNADGSIAEMCGNGVRVFAAFLSRAGRLPGGEAPLDIWTRSGVRRLEVLADPPTPGDPWQVRVGMGPAGVSDGPARTVRIAGRELPAWDADMGNPHAVVELPEDLVLEDLDLTVRPGLDPEPEHGANIEFVVRRGPAHVAMRVFERGVGETQSCGTGAAAVGVVSALWAGDDGSGPWRVDVPGGTLEVARTEDGQVTLAGPAQLVADGETALPHA</sequence>
<comment type="similarity">
    <text evidence="2 8">Belongs to the diaminopimelate epimerase family.</text>
</comment>
<feature type="binding site" evidence="8">
    <location>
        <begin position="99"/>
        <end position="100"/>
    </location>
    <ligand>
        <name>substrate</name>
    </ligand>
</feature>
<evidence type="ECO:0000256" key="7">
    <source>
        <dbReference type="ARBA" id="ARBA00051712"/>
    </source>
</evidence>
<keyword evidence="4 8" id="KW-0028">Amino-acid biosynthesis</keyword>
<dbReference type="HAMAP" id="MF_00197">
    <property type="entry name" value="DAP_epimerase"/>
    <property type="match status" value="1"/>
</dbReference>
<keyword evidence="6 8" id="KW-0413">Isomerase</keyword>
<feature type="active site" evidence="9">
    <location>
        <position position="98"/>
    </location>
</feature>
<dbReference type="Gene3D" id="3.10.310.10">
    <property type="entry name" value="Diaminopimelate Epimerase, Chain A, domain 1"/>
    <property type="match status" value="2"/>
</dbReference>
<name>A0ABS1B7B3_9MICO</name>
<dbReference type="SUPFAM" id="SSF54506">
    <property type="entry name" value="Diaminopimelate epimerase-like"/>
    <property type="match status" value="2"/>
</dbReference>
<feature type="binding site" evidence="8">
    <location>
        <begin position="232"/>
        <end position="233"/>
    </location>
    <ligand>
        <name>substrate</name>
    </ligand>
</feature>
<organism evidence="10 11">
    <name type="scientific">Brachybacterium halotolerans</name>
    <dbReference type="NCBI Taxonomy" id="2795215"/>
    <lineage>
        <taxon>Bacteria</taxon>
        <taxon>Bacillati</taxon>
        <taxon>Actinomycetota</taxon>
        <taxon>Actinomycetes</taxon>
        <taxon>Micrococcales</taxon>
        <taxon>Dermabacteraceae</taxon>
        <taxon>Brachybacterium</taxon>
    </lineage>
</organism>
<dbReference type="PANTHER" id="PTHR31689:SF0">
    <property type="entry name" value="DIAMINOPIMELATE EPIMERASE"/>
    <property type="match status" value="1"/>
</dbReference>
<comment type="subcellular location">
    <subcellularLocation>
        <location evidence="8">Cytoplasm</location>
    </subcellularLocation>
</comment>
<comment type="caution">
    <text evidence="8">Lacks conserved residue(s) required for the propagation of feature annotation.</text>
</comment>
<evidence type="ECO:0000256" key="2">
    <source>
        <dbReference type="ARBA" id="ARBA00010219"/>
    </source>
</evidence>
<feature type="binding site" evidence="8">
    <location>
        <position position="29"/>
    </location>
    <ligand>
        <name>substrate</name>
    </ligand>
</feature>
<evidence type="ECO:0000256" key="5">
    <source>
        <dbReference type="ARBA" id="ARBA00023154"/>
    </source>
</evidence>
<comment type="caution">
    <text evidence="10">The sequence shown here is derived from an EMBL/GenBank/DDBJ whole genome shotgun (WGS) entry which is preliminary data.</text>
</comment>
<dbReference type="Pfam" id="PF01678">
    <property type="entry name" value="DAP_epimerase"/>
    <property type="match status" value="2"/>
</dbReference>
<keyword evidence="11" id="KW-1185">Reference proteome</keyword>
<proteinExistence type="inferred from homology"/>
<evidence type="ECO:0000256" key="8">
    <source>
        <dbReference type="HAMAP-Rule" id="MF_00197"/>
    </source>
</evidence>
<comment type="function">
    <text evidence="8">Catalyzes the stereoinversion of LL-2,6-diaminopimelate (L,L-DAP) to meso-diaminopimelate (meso-DAP), a precursor of L-lysine and an essential component of the bacterial peptidoglycan.</text>
</comment>
<feature type="binding site" evidence="8">
    <location>
        <position position="214"/>
    </location>
    <ligand>
        <name>substrate</name>
    </ligand>
</feature>
<feature type="active site" description="Proton donor" evidence="8">
    <location>
        <position position="98"/>
    </location>
</feature>
<evidence type="ECO:0000256" key="4">
    <source>
        <dbReference type="ARBA" id="ARBA00022605"/>
    </source>
</evidence>
<dbReference type="Proteomes" id="UP000612352">
    <property type="component" value="Unassembled WGS sequence"/>
</dbReference>
<feature type="site" description="Could be important to modulate the pK values of the two catalytic cysteine residues" evidence="8">
    <location>
        <position position="183"/>
    </location>
</feature>
<feature type="binding site" evidence="8">
    <location>
        <position position="181"/>
    </location>
    <ligand>
        <name>substrate</name>
    </ligand>
</feature>
<dbReference type="InterPro" id="IPR001653">
    <property type="entry name" value="DAP_epimerase_DapF"/>
</dbReference>
<evidence type="ECO:0000256" key="1">
    <source>
        <dbReference type="ARBA" id="ARBA00005196"/>
    </source>
</evidence>
<gene>
    <name evidence="8" type="primary">dapF</name>
    <name evidence="10" type="ORF">I8D64_03895</name>
</gene>
<comment type="subunit">
    <text evidence="8">Homodimer.</text>
</comment>
<feature type="site" description="Could be important to modulate the pK values of the two catalytic cysteine residues" evidence="8">
    <location>
        <position position="232"/>
    </location>
</feature>
<evidence type="ECO:0000313" key="11">
    <source>
        <dbReference type="Proteomes" id="UP000612352"/>
    </source>
</evidence>
<accession>A0ABS1B7B3</accession>